<organism evidence="1 2">
    <name type="scientific">Yersinia pseudotuberculosis</name>
    <dbReference type="NCBI Taxonomy" id="633"/>
    <lineage>
        <taxon>Bacteria</taxon>
        <taxon>Pseudomonadati</taxon>
        <taxon>Pseudomonadota</taxon>
        <taxon>Gammaproteobacteria</taxon>
        <taxon>Enterobacterales</taxon>
        <taxon>Yersiniaceae</taxon>
        <taxon>Yersinia</taxon>
    </lineage>
</organism>
<evidence type="ECO:0000313" key="1">
    <source>
        <dbReference type="EMBL" id="SUP80569.1"/>
    </source>
</evidence>
<protein>
    <submittedName>
        <fullName evidence="1">Uncharacterized protein</fullName>
    </submittedName>
</protein>
<dbReference type="EMBL" id="UHJC01000001">
    <property type="protein sequence ID" value="SUP80569.1"/>
    <property type="molecule type" value="Genomic_DNA"/>
</dbReference>
<dbReference type="Proteomes" id="UP000255087">
    <property type="component" value="Unassembled WGS sequence"/>
</dbReference>
<reference evidence="1 2" key="1">
    <citation type="submission" date="2018-06" db="EMBL/GenBank/DDBJ databases">
        <authorList>
            <consortium name="Pathogen Informatics"/>
            <person name="Doyle S."/>
        </authorList>
    </citation>
    <scope>NUCLEOTIDE SEQUENCE [LARGE SCALE GENOMIC DNA]</scope>
    <source>
        <strain evidence="1 2">NCTC8580</strain>
    </source>
</reference>
<name>A0A380Q4S5_YERPU</name>
<evidence type="ECO:0000313" key="2">
    <source>
        <dbReference type="Proteomes" id="UP000255087"/>
    </source>
</evidence>
<accession>A0A380Q4S5</accession>
<sequence length="51" mass="5649">MSRKILATELSALTKERPARTAGREYGICDYYGYSVSTPIKVTTLKIAARP</sequence>
<gene>
    <name evidence="1" type="ORF">NCTC8580_00627</name>
</gene>
<dbReference type="AlphaFoldDB" id="A0A380Q4S5"/>
<proteinExistence type="predicted"/>